<name>A0A7S3D860_9EUKA</name>
<dbReference type="Gene3D" id="1.10.510.10">
    <property type="entry name" value="Transferase(Phosphotransferase) domain 1"/>
    <property type="match status" value="1"/>
</dbReference>
<dbReference type="Pfam" id="PF00069">
    <property type="entry name" value="Pkinase"/>
    <property type="match status" value="1"/>
</dbReference>
<feature type="region of interest" description="Disordered" evidence="1">
    <location>
        <begin position="1"/>
        <end position="53"/>
    </location>
</feature>
<dbReference type="SUPFAM" id="SSF56112">
    <property type="entry name" value="Protein kinase-like (PK-like)"/>
    <property type="match status" value="1"/>
</dbReference>
<accession>A0A7S3D860</accession>
<dbReference type="GO" id="GO:0005524">
    <property type="term" value="F:ATP binding"/>
    <property type="evidence" value="ECO:0007669"/>
    <property type="project" value="InterPro"/>
</dbReference>
<feature type="region of interest" description="Disordered" evidence="1">
    <location>
        <begin position="263"/>
        <end position="285"/>
    </location>
</feature>
<dbReference type="GO" id="GO:0004674">
    <property type="term" value="F:protein serine/threonine kinase activity"/>
    <property type="evidence" value="ECO:0007669"/>
    <property type="project" value="TreeGrafter"/>
</dbReference>
<feature type="compositionally biased region" description="Polar residues" evidence="1">
    <location>
        <begin position="19"/>
        <end position="33"/>
    </location>
</feature>
<feature type="domain" description="Protein kinase" evidence="2">
    <location>
        <begin position="87"/>
        <end position="309"/>
    </location>
</feature>
<dbReference type="CDD" id="cd00180">
    <property type="entry name" value="PKc"/>
    <property type="match status" value="1"/>
</dbReference>
<dbReference type="InterPro" id="IPR000719">
    <property type="entry name" value="Prot_kinase_dom"/>
</dbReference>
<evidence type="ECO:0000256" key="1">
    <source>
        <dbReference type="SAM" id="MobiDB-lite"/>
    </source>
</evidence>
<dbReference type="PROSITE" id="PS50011">
    <property type="entry name" value="PROTEIN_KINASE_DOM"/>
    <property type="match status" value="1"/>
</dbReference>
<evidence type="ECO:0000259" key="2">
    <source>
        <dbReference type="PROSITE" id="PS50011"/>
    </source>
</evidence>
<dbReference type="EMBL" id="HBIB01018124">
    <property type="protein sequence ID" value="CAE0249535.1"/>
    <property type="molecule type" value="Transcribed_RNA"/>
</dbReference>
<dbReference type="SMART" id="SM00220">
    <property type="entry name" value="S_TKc"/>
    <property type="match status" value="1"/>
</dbReference>
<organism evidence="3">
    <name type="scientific">Palpitomonas bilix</name>
    <dbReference type="NCBI Taxonomy" id="652834"/>
    <lineage>
        <taxon>Eukaryota</taxon>
        <taxon>Eukaryota incertae sedis</taxon>
    </lineage>
</organism>
<evidence type="ECO:0000313" key="3">
    <source>
        <dbReference type="EMBL" id="CAE0249535.1"/>
    </source>
</evidence>
<dbReference type="InterPro" id="IPR011009">
    <property type="entry name" value="Kinase-like_dom_sf"/>
</dbReference>
<protein>
    <recommendedName>
        <fullName evidence="2">Protein kinase domain-containing protein</fullName>
    </recommendedName>
</protein>
<dbReference type="PANTHER" id="PTHR44167">
    <property type="entry name" value="OVARIAN-SPECIFIC SERINE/THREONINE-PROTEIN KINASE LOK-RELATED"/>
    <property type="match status" value="1"/>
</dbReference>
<dbReference type="GO" id="GO:0005634">
    <property type="term" value="C:nucleus"/>
    <property type="evidence" value="ECO:0007669"/>
    <property type="project" value="TreeGrafter"/>
</dbReference>
<dbReference type="AlphaFoldDB" id="A0A7S3D860"/>
<dbReference type="PROSITE" id="PS00108">
    <property type="entry name" value="PROTEIN_KINASE_ST"/>
    <property type="match status" value="1"/>
</dbReference>
<dbReference type="EMBL" id="HBIB01018129">
    <property type="protein sequence ID" value="CAE0249539.1"/>
    <property type="molecule type" value="Transcribed_RNA"/>
</dbReference>
<gene>
    <name evidence="3" type="ORF">PBIL07802_LOCUS11734</name>
    <name evidence="4" type="ORF">PBIL07802_LOCUS11738</name>
</gene>
<dbReference type="InterPro" id="IPR008271">
    <property type="entry name" value="Ser/Thr_kinase_AS"/>
</dbReference>
<dbReference type="PANTHER" id="PTHR44167:SF24">
    <property type="entry name" value="SERINE_THREONINE-PROTEIN KINASE CHK2"/>
    <property type="match status" value="1"/>
</dbReference>
<feature type="compositionally biased region" description="Polar residues" evidence="1">
    <location>
        <begin position="44"/>
        <end position="53"/>
    </location>
</feature>
<sequence>MGCALSSAENQRDRKEESYLTSSSANRSNQKTAKNNEPDKMGQHLSQSNKQLASFPSTLEEKNLPALFSSDGRVVCHPQSTFKKYFSLSHTEAGSGSFGVVLVATENYSSTSSQKDKVAVKIMEIRTNGLIIPLQEGNVPLLLDDIIERAKARSPEEAPRLEMLRREVTVQSKVKNANILPLKCIFYHVEYDRLSVAMVLPLANAGTLQQFSQRRKQQGSPLTPAESKTILRGILGGVAYLHRHGVAHRDLKPENILLHRKPTATAEVSERGRERKKGTMKSSPFAITPTATHNLQFCNILILYLTPGL</sequence>
<evidence type="ECO:0000313" key="4">
    <source>
        <dbReference type="EMBL" id="CAE0249539.1"/>
    </source>
</evidence>
<reference evidence="3" key="1">
    <citation type="submission" date="2021-01" db="EMBL/GenBank/DDBJ databases">
        <authorList>
            <person name="Corre E."/>
            <person name="Pelletier E."/>
            <person name="Niang G."/>
            <person name="Scheremetjew M."/>
            <person name="Finn R."/>
            <person name="Kale V."/>
            <person name="Holt S."/>
            <person name="Cochrane G."/>
            <person name="Meng A."/>
            <person name="Brown T."/>
            <person name="Cohen L."/>
        </authorList>
    </citation>
    <scope>NUCLEOTIDE SEQUENCE</scope>
    <source>
        <strain evidence="3">NIES-2562</strain>
    </source>
</reference>
<proteinExistence type="predicted"/>
<dbReference type="GO" id="GO:0044773">
    <property type="term" value="P:mitotic DNA damage checkpoint signaling"/>
    <property type="evidence" value="ECO:0007669"/>
    <property type="project" value="TreeGrafter"/>
</dbReference>